<dbReference type="PANTHER" id="PTHR24421:SF10">
    <property type="entry name" value="NITRATE_NITRITE SENSOR PROTEIN NARQ"/>
    <property type="match status" value="1"/>
</dbReference>
<dbReference type="InterPro" id="IPR003594">
    <property type="entry name" value="HATPase_dom"/>
</dbReference>
<dbReference type="SMART" id="SM00387">
    <property type="entry name" value="HATPase_c"/>
    <property type="match status" value="1"/>
</dbReference>
<feature type="transmembrane region" description="Helical" evidence="6">
    <location>
        <begin position="304"/>
        <end position="322"/>
    </location>
</feature>
<feature type="transmembrane region" description="Helical" evidence="6">
    <location>
        <begin position="278"/>
        <end position="298"/>
    </location>
</feature>
<dbReference type="Proteomes" id="UP001240697">
    <property type="component" value="Chromosome"/>
</dbReference>
<name>A0ABY8SQX5_9BURK</name>
<keyword evidence="7" id="KW-0732">Signal</keyword>
<keyword evidence="3" id="KW-0808">Transferase</keyword>
<keyword evidence="6" id="KW-1133">Transmembrane helix</keyword>
<feature type="transmembrane region" description="Helical" evidence="6">
    <location>
        <begin position="245"/>
        <end position="266"/>
    </location>
</feature>
<evidence type="ECO:0000256" key="7">
    <source>
        <dbReference type="SAM" id="SignalP"/>
    </source>
</evidence>
<dbReference type="PANTHER" id="PTHR24421">
    <property type="entry name" value="NITRATE/NITRITE SENSOR PROTEIN NARX-RELATED"/>
    <property type="match status" value="1"/>
</dbReference>
<feature type="transmembrane region" description="Helical" evidence="6">
    <location>
        <begin position="187"/>
        <end position="207"/>
    </location>
</feature>
<gene>
    <name evidence="9" type="ORF">QMY55_23950</name>
</gene>
<dbReference type="InterPro" id="IPR050482">
    <property type="entry name" value="Sensor_HK_TwoCompSys"/>
</dbReference>
<feature type="transmembrane region" description="Helical" evidence="6">
    <location>
        <begin position="363"/>
        <end position="380"/>
    </location>
</feature>
<sequence length="645" mass="72987">MSKRQFSHWGLWLCICCALWLSGTAHAQSAPSCEPRITGSFVAKAQTEGPPPIRENLDWQPVTLRHHWRDLWTDYDGAAWYRIDWELPCADQPVALMLKSIVMAGEVFANESLLWQDAHLSEPLSRSWNKPRYWLLPQATLQPGRNQIWIRVHGRAGDSAGMGAVKIGDPQRLHEQFEQAEWSNRTVLVISVTVSLVLSVLFGFAWLQNRSHEVFGWYALNALLWALLMGSALSTSSWPFPSSAAVERATALIFMAFTLSFCLFVWRFAGLRLPRTEWALWSLSALVAAGIIFTPQPWLPLAKLSVLPYLPLVTGICLWFPWHAWKTRRLDHAVFAACVPIFLILGLHDFLHLHGFFSQSHILMPYSIPVTMLALALVLGRQLTLNMQRIEQFNVELTDSITRACEDLSSTLEREHSLAMRHNLLQERMQISHDLHDSLGGSLVRSIAYVEQSRTPLPNTQVLSMLKLMRDDLRQMIDNGASANLQVPETPAQWIAPLRHRFSMLFEELDLKASWNLPAHWQQCPSAIQCLTLTRVLEEALTNVIKHSRASQVSIALELHQPQELKLVIADNGLGFDVHSTQINSMGVGMRSMLARMERVHGSLLIQSKPGHTMLQATMSLDSRSQISLNTEKSTRYADSHAHID</sequence>
<accession>A0ABY8SQX5</accession>
<evidence type="ECO:0000313" key="9">
    <source>
        <dbReference type="EMBL" id="WHS65473.1"/>
    </source>
</evidence>
<dbReference type="RefSeq" id="WP_283486574.1">
    <property type="nucleotide sequence ID" value="NZ_CP125947.1"/>
</dbReference>
<dbReference type="SUPFAM" id="SSF55874">
    <property type="entry name" value="ATPase domain of HSP90 chaperone/DNA topoisomerase II/histidine kinase"/>
    <property type="match status" value="1"/>
</dbReference>
<feature type="signal peptide" evidence="7">
    <location>
        <begin position="1"/>
        <end position="27"/>
    </location>
</feature>
<keyword evidence="6" id="KW-0812">Transmembrane</keyword>
<dbReference type="InterPro" id="IPR008979">
    <property type="entry name" value="Galactose-bd-like_sf"/>
</dbReference>
<organism evidence="9 10">
    <name type="scientific">Comamonas resistens</name>
    <dbReference type="NCBI Taxonomy" id="3046670"/>
    <lineage>
        <taxon>Bacteria</taxon>
        <taxon>Pseudomonadati</taxon>
        <taxon>Pseudomonadota</taxon>
        <taxon>Betaproteobacteria</taxon>
        <taxon>Burkholderiales</taxon>
        <taxon>Comamonadaceae</taxon>
        <taxon>Comamonas</taxon>
    </lineage>
</organism>
<feature type="transmembrane region" description="Helical" evidence="6">
    <location>
        <begin position="214"/>
        <end position="233"/>
    </location>
</feature>
<dbReference type="SUPFAM" id="SSF49785">
    <property type="entry name" value="Galactose-binding domain-like"/>
    <property type="match status" value="1"/>
</dbReference>
<evidence type="ECO:0000256" key="4">
    <source>
        <dbReference type="ARBA" id="ARBA00022777"/>
    </source>
</evidence>
<proteinExistence type="predicted"/>
<keyword evidence="6" id="KW-0472">Membrane</keyword>
<dbReference type="Pfam" id="PF02518">
    <property type="entry name" value="HATPase_c"/>
    <property type="match status" value="1"/>
</dbReference>
<dbReference type="Pfam" id="PF07695">
    <property type="entry name" value="7TMR-DISM_7TM"/>
    <property type="match status" value="1"/>
</dbReference>
<evidence type="ECO:0000256" key="2">
    <source>
        <dbReference type="ARBA" id="ARBA00012438"/>
    </source>
</evidence>
<dbReference type="InterPro" id="IPR036890">
    <property type="entry name" value="HATPase_C_sf"/>
</dbReference>
<comment type="catalytic activity">
    <reaction evidence="1">
        <text>ATP + protein L-histidine = ADP + protein N-phospho-L-histidine.</text>
        <dbReference type="EC" id="2.7.13.3"/>
    </reaction>
</comment>
<feature type="chain" id="PRO_5047391697" description="histidine kinase" evidence="7">
    <location>
        <begin position="28"/>
        <end position="645"/>
    </location>
</feature>
<protein>
    <recommendedName>
        <fullName evidence="2">histidine kinase</fullName>
        <ecNumber evidence="2">2.7.13.3</ecNumber>
    </recommendedName>
</protein>
<keyword evidence="4" id="KW-0418">Kinase</keyword>
<evidence type="ECO:0000256" key="1">
    <source>
        <dbReference type="ARBA" id="ARBA00000085"/>
    </source>
</evidence>
<evidence type="ECO:0000256" key="6">
    <source>
        <dbReference type="SAM" id="Phobius"/>
    </source>
</evidence>
<evidence type="ECO:0000259" key="8">
    <source>
        <dbReference type="SMART" id="SM00387"/>
    </source>
</evidence>
<dbReference type="Gene3D" id="1.20.5.1930">
    <property type="match status" value="1"/>
</dbReference>
<reference evidence="9 10" key="1">
    <citation type="submission" date="2023-05" db="EMBL/GenBank/DDBJ databases">
        <authorList>
            <person name="Yin Y."/>
            <person name="Lu Z."/>
        </authorList>
    </citation>
    <scope>NUCLEOTIDE SEQUENCE [LARGE SCALE GENOMIC DNA]</scope>
    <source>
        <strain evidence="9 10">ZM22</strain>
    </source>
</reference>
<dbReference type="EMBL" id="CP125947">
    <property type="protein sequence ID" value="WHS65473.1"/>
    <property type="molecule type" value="Genomic_DNA"/>
</dbReference>
<dbReference type="CDD" id="cd16917">
    <property type="entry name" value="HATPase_UhpB-NarQ-NarX-like"/>
    <property type="match status" value="1"/>
</dbReference>
<evidence type="ECO:0000313" key="10">
    <source>
        <dbReference type="Proteomes" id="UP001240697"/>
    </source>
</evidence>
<keyword evidence="5" id="KW-0902">Two-component regulatory system</keyword>
<dbReference type="InterPro" id="IPR011623">
    <property type="entry name" value="7TMR_DISM_rcpt_extracell_dom1"/>
</dbReference>
<evidence type="ECO:0000256" key="3">
    <source>
        <dbReference type="ARBA" id="ARBA00022679"/>
    </source>
</evidence>
<dbReference type="Gene3D" id="2.60.120.260">
    <property type="entry name" value="Galactose-binding domain-like"/>
    <property type="match status" value="1"/>
</dbReference>
<dbReference type="EC" id="2.7.13.3" evidence="2"/>
<feature type="domain" description="Histidine kinase/HSP90-like ATPase" evidence="8">
    <location>
        <begin position="528"/>
        <end position="625"/>
    </location>
</feature>
<dbReference type="Gene3D" id="3.30.565.10">
    <property type="entry name" value="Histidine kinase-like ATPase, C-terminal domain"/>
    <property type="match status" value="1"/>
</dbReference>
<keyword evidence="10" id="KW-1185">Reference proteome</keyword>
<evidence type="ECO:0000256" key="5">
    <source>
        <dbReference type="ARBA" id="ARBA00023012"/>
    </source>
</evidence>
<feature type="transmembrane region" description="Helical" evidence="6">
    <location>
        <begin position="334"/>
        <end position="357"/>
    </location>
</feature>